<keyword evidence="4" id="KW-0732">Signal</keyword>
<keyword evidence="1" id="KW-0042">Antenna complex</keyword>
<evidence type="ECO:0000256" key="3">
    <source>
        <dbReference type="SAM" id="MobiDB-lite"/>
    </source>
</evidence>
<keyword evidence="2" id="KW-0605">Phycobilisome</keyword>
<dbReference type="RefSeq" id="WP_215618916.1">
    <property type="nucleotide sequence ID" value="NZ_JADOER010000011.1"/>
</dbReference>
<accession>A0ABS5Y5B6</accession>
<feature type="compositionally biased region" description="Low complexity" evidence="3">
    <location>
        <begin position="112"/>
        <end position="123"/>
    </location>
</feature>
<feature type="compositionally biased region" description="Acidic residues" evidence="3">
    <location>
        <begin position="185"/>
        <end position="194"/>
    </location>
</feature>
<proteinExistence type="predicted"/>
<organism evidence="6 7">
    <name type="scientific">Leptothoe kymatousa TAU-MAC 1615</name>
    <dbReference type="NCBI Taxonomy" id="2364775"/>
    <lineage>
        <taxon>Bacteria</taxon>
        <taxon>Bacillati</taxon>
        <taxon>Cyanobacteriota</taxon>
        <taxon>Cyanophyceae</taxon>
        <taxon>Nodosilineales</taxon>
        <taxon>Cymatolegaceae</taxon>
        <taxon>Leptothoe</taxon>
        <taxon>Leptothoe kymatousa</taxon>
    </lineage>
</organism>
<feature type="domain" description="Peptidoglycan binding-like" evidence="5">
    <location>
        <begin position="74"/>
        <end position="115"/>
    </location>
</feature>
<evidence type="ECO:0000313" key="6">
    <source>
        <dbReference type="EMBL" id="MBT9313024.1"/>
    </source>
</evidence>
<comment type="caution">
    <text evidence="6">The sequence shown here is derived from an EMBL/GenBank/DDBJ whole genome shotgun (WGS) entry which is preliminary data.</text>
</comment>
<dbReference type="InterPro" id="IPR036365">
    <property type="entry name" value="PGBD-like_sf"/>
</dbReference>
<dbReference type="Gene3D" id="1.10.101.10">
    <property type="entry name" value="PGBD-like superfamily/PGBD"/>
    <property type="match status" value="1"/>
</dbReference>
<evidence type="ECO:0000256" key="1">
    <source>
        <dbReference type="ARBA" id="ARBA00022549"/>
    </source>
</evidence>
<dbReference type="Pfam" id="PF01471">
    <property type="entry name" value="PG_binding_1"/>
    <property type="match status" value="1"/>
</dbReference>
<feature type="compositionally biased region" description="Polar residues" evidence="3">
    <location>
        <begin position="135"/>
        <end position="178"/>
    </location>
</feature>
<dbReference type="Gene3D" id="1.25.10.10">
    <property type="entry name" value="Leucine-rich Repeat Variant"/>
    <property type="match status" value="1"/>
</dbReference>
<protein>
    <submittedName>
        <fullName evidence="6">HEAT repeat domain-containing protein</fullName>
    </submittedName>
</protein>
<dbReference type="InterPro" id="IPR011989">
    <property type="entry name" value="ARM-like"/>
</dbReference>
<feature type="region of interest" description="Disordered" evidence="3">
    <location>
        <begin position="112"/>
        <end position="215"/>
    </location>
</feature>
<name>A0ABS5Y5B6_9CYAN</name>
<evidence type="ECO:0000256" key="2">
    <source>
        <dbReference type="ARBA" id="ARBA00022738"/>
    </source>
</evidence>
<feature type="region of interest" description="Disordered" evidence="3">
    <location>
        <begin position="460"/>
        <end position="487"/>
    </location>
</feature>
<dbReference type="PANTHER" id="PTHR12697:SF5">
    <property type="entry name" value="DEOXYHYPUSINE HYDROXYLASE"/>
    <property type="match status" value="1"/>
</dbReference>
<feature type="signal peptide" evidence="4">
    <location>
        <begin position="1"/>
        <end position="19"/>
    </location>
</feature>
<reference evidence="6 7" key="1">
    <citation type="journal article" date="2021" name="Mar. Drugs">
        <title>Genome Reduction and Secondary Metabolism of the Marine Sponge-Associated Cyanobacterium Leptothoe.</title>
        <authorList>
            <person name="Konstantinou D."/>
            <person name="Popin R.V."/>
            <person name="Fewer D.P."/>
            <person name="Sivonen K."/>
            <person name="Gkelis S."/>
        </authorList>
    </citation>
    <scope>NUCLEOTIDE SEQUENCE [LARGE SCALE GENOMIC DNA]</scope>
    <source>
        <strain evidence="6 7">TAU-MAC 1615</strain>
    </source>
</reference>
<dbReference type="EMBL" id="JADOER010000011">
    <property type="protein sequence ID" value="MBT9313024.1"/>
    <property type="molecule type" value="Genomic_DNA"/>
</dbReference>
<dbReference type="Proteomes" id="UP001196661">
    <property type="component" value="Unassembled WGS sequence"/>
</dbReference>
<feature type="chain" id="PRO_5045206342" evidence="4">
    <location>
        <begin position="20"/>
        <end position="487"/>
    </location>
</feature>
<dbReference type="Pfam" id="PF13646">
    <property type="entry name" value="HEAT_2"/>
    <property type="match status" value="1"/>
</dbReference>
<dbReference type="InterPro" id="IPR002477">
    <property type="entry name" value="Peptidoglycan-bd-like"/>
</dbReference>
<evidence type="ECO:0000313" key="7">
    <source>
        <dbReference type="Proteomes" id="UP001196661"/>
    </source>
</evidence>
<dbReference type="SUPFAM" id="SSF47090">
    <property type="entry name" value="PGBD-like"/>
    <property type="match status" value="1"/>
</dbReference>
<dbReference type="InterPro" id="IPR016024">
    <property type="entry name" value="ARM-type_fold"/>
</dbReference>
<feature type="compositionally biased region" description="Polar residues" evidence="3">
    <location>
        <begin position="198"/>
        <end position="210"/>
    </location>
</feature>
<dbReference type="InterPro" id="IPR036366">
    <property type="entry name" value="PGBDSf"/>
</dbReference>
<dbReference type="SUPFAM" id="SSF48371">
    <property type="entry name" value="ARM repeat"/>
    <property type="match status" value="1"/>
</dbReference>
<gene>
    <name evidence="6" type="ORF">IXB28_12460</name>
</gene>
<dbReference type="PANTHER" id="PTHR12697">
    <property type="entry name" value="PBS LYASE HEAT-LIKE PROTEIN"/>
    <property type="match status" value="1"/>
</dbReference>
<evidence type="ECO:0000259" key="5">
    <source>
        <dbReference type="Pfam" id="PF01471"/>
    </source>
</evidence>
<evidence type="ECO:0000256" key="4">
    <source>
        <dbReference type="SAM" id="SignalP"/>
    </source>
</evidence>
<sequence length="487" mass="51132">MIWRSTLVLFTGFAAFYLAGENWQAKAQDAPVLISQSATVNPDSAVNTNQAVPNFGGQPQSSPLQSANSAEQIQKVKALQQELKNRGYYKGPIDGIYGPATDAAIRNLRGAQGQPANNAAPTPTAIPQPPAAVGTAQTESAQASGGTATETNAPQTPNAEANESINIGDQVSPATGTTPPAVDGAEADGAEADGTEVNGTENDVTNTAEPSPSGPGSMLWAGLALMAALGSFGVGFILVNRTSGNNEEEEVDSSWGAVPEEVPQNGDVGQRFMPMNGNGTNGASHADVVIDPIPTNQQPSHPSPSDLPTVVPTANAMVGQTTRLAKVDVMDELVANLQVSDPAKRRKAIWELGQRGNSSAVQHLVNGMVDADSKEKSLILAALSEIGIRSLKPMSRALAIALQDENPDVRKNAIRDLTRVYDLVTQISQMLGHATEDEDPEVRRTAEWALGQLNRIREAPKLQQAATNSLEASPSGLMSEDMENLKN</sequence>
<keyword evidence="7" id="KW-1185">Reference proteome</keyword>
<feature type="region of interest" description="Disordered" evidence="3">
    <location>
        <begin position="44"/>
        <end position="68"/>
    </location>
</feature>